<dbReference type="GO" id="GO:0016020">
    <property type="term" value="C:membrane"/>
    <property type="evidence" value="ECO:0007669"/>
    <property type="project" value="InterPro"/>
</dbReference>
<comment type="catalytic activity">
    <reaction evidence="10">
        <text>1-hexadecanoyl-sn-glycero-3-phosphate + (9Z)-octadecenoyl-CoA = 1-hexadecanoyl-2-(9Z-octadecenoyl)-sn-glycero-3-phosphate + CoA</text>
        <dbReference type="Rhea" id="RHEA:33187"/>
        <dbReference type="ChEBI" id="CHEBI:57287"/>
        <dbReference type="ChEBI" id="CHEBI:57387"/>
        <dbReference type="ChEBI" id="CHEBI:57518"/>
        <dbReference type="ChEBI" id="CHEBI:64839"/>
    </reaction>
    <physiologicalReaction direction="left-to-right" evidence="10">
        <dbReference type="Rhea" id="RHEA:33188"/>
    </physiologicalReaction>
</comment>
<dbReference type="EC" id="2.3.1.51" evidence="19"/>
<organism evidence="22 23">
    <name type="scientific">Phrynocephalus forsythii</name>
    <dbReference type="NCBI Taxonomy" id="171643"/>
    <lineage>
        <taxon>Eukaryota</taxon>
        <taxon>Metazoa</taxon>
        <taxon>Chordata</taxon>
        <taxon>Craniata</taxon>
        <taxon>Vertebrata</taxon>
        <taxon>Euteleostomi</taxon>
        <taxon>Lepidosauria</taxon>
        <taxon>Squamata</taxon>
        <taxon>Bifurcata</taxon>
        <taxon>Unidentata</taxon>
        <taxon>Episquamata</taxon>
        <taxon>Toxicofera</taxon>
        <taxon>Iguania</taxon>
        <taxon>Acrodonta</taxon>
        <taxon>Agamidae</taxon>
        <taxon>Agaminae</taxon>
        <taxon>Phrynocephalus</taxon>
    </lineage>
</organism>
<evidence type="ECO:0000256" key="17">
    <source>
        <dbReference type="ARBA" id="ARBA00049491"/>
    </source>
</evidence>
<comment type="catalytic activity">
    <reaction evidence="16">
        <text>1-(9Z-octadecenoyl)-sn-glycero-3-phosphate + (9Z,12Z)-octadecadienoyl-CoA = 1-(9Z)-octadecenoyl-2-(9Z,12Z)-octadecadienoyl-sn-glycero-3-phosphate + CoA</text>
        <dbReference type="Rhea" id="RHEA:37159"/>
        <dbReference type="ChEBI" id="CHEBI:57287"/>
        <dbReference type="ChEBI" id="CHEBI:57383"/>
        <dbReference type="ChEBI" id="CHEBI:74544"/>
        <dbReference type="ChEBI" id="CHEBI:74563"/>
    </reaction>
    <physiologicalReaction direction="left-to-right" evidence="16">
        <dbReference type="Rhea" id="RHEA:37160"/>
    </physiologicalReaction>
</comment>
<dbReference type="EMBL" id="JAPFRF010000012">
    <property type="protein sequence ID" value="KAJ7313620.1"/>
    <property type="molecule type" value="Genomic_DNA"/>
</dbReference>
<comment type="catalytic activity">
    <reaction evidence="4">
        <text>1-(9Z-octadecenoyl)-sn-glycero-3-phosphate + tetradecanoyl-CoA = 1-(9Z)-octadecenoyl-2-tetradecanoyl-sn-glycero-3-phosphate + CoA</text>
        <dbReference type="Rhea" id="RHEA:37171"/>
        <dbReference type="ChEBI" id="CHEBI:57287"/>
        <dbReference type="ChEBI" id="CHEBI:57385"/>
        <dbReference type="ChEBI" id="CHEBI:74544"/>
        <dbReference type="ChEBI" id="CHEBI:74579"/>
    </reaction>
    <physiologicalReaction direction="left-to-right" evidence="4">
        <dbReference type="Rhea" id="RHEA:37172"/>
    </physiologicalReaction>
</comment>
<comment type="pathway">
    <text evidence="6">Phospholipid metabolism; CDP-diacylglycerol biosynthesis; CDP-diacylglycerol from sn-glycerol 3-phosphate: step 2/3.</text>
</comment>
<evidence type="ECO:0000256" key="13">
    <source>
        <dbReference type="ARBA" id="ARBA00048293"/>
    </source>
</evidence>
<protein>
    <recommendedName>
        <fullName evidence="19">1-acyl-sn-glycerol-3-phosphate acyltransferase</fullName>
        <ecNumber evidence="19">2.3.1.51</ecNumber>
    </recommendedName>
</protein>
<comment type="catalytic activity">
    <reaction evidence="11">
        <text>1-tetradecanoyl-sn-glycerol 3-phosphate + (9Z)-octadecenoyl-CoA = 1-tetradecanoyl-2-(9Z)-octadecenoyl-sn-glycero-3-phosphate + CoA</text>
        <dbReference type="Rhea" id="RHEA:37187"/>
        <dbReference type="ChEBI" id="CHEBI:57287"/>
        <dbReference type="ChEBI" id="CHEBI:57387"/>
        <dbReference type="ChEBI" id="CHEBI:72683"/>
        <dbReference type="ChEBI" id="CHEBI:74586"/>
    </reaction>
    <physiologicalReaction direction="left-to-right" evidence="11">
        <dbReference type="Rhea" id="RHEA:37188"/>
    </physiologicalReaction>
</comment>
<dbReference type="CDD" id="cd07989">
    <property type="entry name" value="LPLAT_AGPAT-like"/>
    <property type="match status" value="1"/>
</dbReference>
<dbReference type="PANTHER" id="PTHR10434:SF65">
    <property type="entry name" value="1-ACYL-SN-GLYCEROL-3-PHOSPHATE ACYLTRANSFERASE ALPHA"/>
    <property type="match status" value="1"/>
</dbReference>
<dbReference type="InterPro" id="IPR002123">
    <property type="entry name" value="Plipid/glycerol_acylTrfase"/>
</dbReference>
<keyword evidence="23" id="KW-1185">Reference proteome</keyword>
<dbReference type="OrthoDB" id="202234at2759"/>
<dbReference type="GO" id="GO:0006654">
    <property type="term" value="P:phosphatidic acid biosynthetic process"/>
    <property type="evidence" value="ECO:0007669"/>
    <property type="project" value="TreeGrafter"/>
</dbReference>
<keyword evidence="8 19" id="KW-0808">Transferase</keyword>
<dbReference type="GO" id="GO:0003841">
    <property type="term" value="F:1-acylglycerol-3-phosphate O-acyltransferase activity"/>
    <property type="evidence" value="ECO:0007669"/>
    <property type="project" value="UniProtKB-UniRule"/>
</dbReference>
<sequence length="342" mass="38446">MGVTTVLLLSTLCSPLTNTIKQLRHLPSPAGIPNGKWLGKCKGGSCTEKLTEGGIVSSALQSCSFWGIFTTYLPKHPWLLPLLYCRDHHARLPVSKCPVKKGRWLLSFSPVVNTEFSRVKHLKVLCFCIKPLKYIFGIKITVQGSENLNIQGPYVIVSNHQSCIDLLGMVEVIPDGCVTIAKKELLYLGPIGWAVWLCGLICIDRKKKLEAIATMERIAQTMRQDDMKVWIYPEGTRNEGDTMLPFKRGAFHLALKAQVPLVPIVTSSLKGTYSYKEKRFNPGHWTIRILPKIETKRLRVEDAMELAESTRNLMQDTFYEISRDVCGEKDPRQQESCSPGSL</sequence>
<comment type="catalytic activity">
    <reaction evidence="15">
        <text>pentadecanoyl-CoA + 1-(9Z-octadecenoyl)-sn-glycero-3-phosphate = 1-(9Z)-octadecenoyl-2-pentadecanoyl-sn-glycero-3-phosphate + CoA</text>
        <dbReference type="Rhea" id="RHEA:37175"/>
        <dbReference type="ChEBI" id="CHEBI:57287"/>
        <dbReference type="ChEBI" id="CHEBI:74309"/>
        <dbReference type="ChEBI" id="CHEBI:74544"/>
        <dbReference type="ChEBI" id="CHEBI:74578"/>
    </reaction>
    <physiologicalReaction direction="left-to-right" evidence="15">
        <dbReference type="Rhea" id="RHEA:37176"/>
    </physiologicalReaction>
</comment>
<reference evidence="22" key="1">
    <citation type="journal article" date="2023" name="DNA Res.">
        <title>Chromosome-level genome assembly of Phrynocephalus forsythii using third-generation DNA sequencing and Hi-C analysis.</title>
        <authorList>
            <person name="Qi Y."/>
            <person name="Zhao W."/>
            <person name="Zhao Y."/>
            <person name="Niu C."/>
            <person name="Cao S."/>
            <person name="Zhang Y."/>
        </authorList>
    </citation>
    <scope>NUCLEOTIDE SEQUENCE</scope>
    <source>
        <tissue evidence="22">Muscle</tissue>
    </source>
</reference>
<dbReference type="GO" id="GO:0005783">
    <property type="term" value="C:endoplasmic reticulum"/>
    <property type="evidence" value="ECO:0007669"/>
    <property type="project" value="TreeGrafter"/>
</dbReference>
<evidence type="ECO:0000256" key="6">
    <source>
        <dbReference type="ARBA" id="ARBA00004728"/>
    </source>
</evidence>
<evidence type="ECO:0000256" key="4">
    <source>
        <dbReference type="ARBA" id="ARBA00001783"/>
    </source>
</evidence>
<comment type="catalytic activity">
    <reaction evidence="14">
        <text>heptadecanoyl-CoA + 1-(9Z-octadecenoyl)-sn-glycero-3-phosphate = 1-(9Z)-octadecenoyl-2-heptadecanoyl-sn-glycero-3-phosphate + CoA</text>
        <dbReference type="Rhea" id="RHEA:37155"/>
        <dbReference type="ChEBI" id="CHEBI:57287"/>
        <dbReference type="ChEBI" id="CHEBI:74307"/>
        <dbReference type="ChEBI" id="CHEBI:74544"/>
        <dbReference type="ChEBI" id="CHEBI:74558"/>
    </reaction>
    <physiologicalReaction direction="left-to-right" evidence="14">
        <dbReference type="Rhea" id="RHEA:37156"/>
    </physiologicalReaction>
</comment>
<evidence type="ECO:0000256" key="7">
    <source>
        <dbReference type="ARBA" id="ARBA00008655"/>
    </source>
</evidence>
<comment type="catalytic activity">
    <reaction evidence="2">
        <text>a 1-acyl-sn-glycero-3-phosphate + an acyl-CoA = a 1,2-diacyl-sn-glycero-3-phosphate + CoA</text>
        <dbReference type="Rhea" id="RHEA:19709"/>
        <dbReference type="ChEBI" id="CHEBI:57287"/>
        <dbReference type="ChEBI" id="CHEBI:57970"/>
        <dbReference type="ChEBI" id="CHEBI:58342"/>
        <dbReference type="ChEBI" id="CHEBI:58608"/>
        <dbReference type="EC" id="2.3.1.51"/>
    </reaction>
    <physiologicalReaction direction="left-to-right" evidence="2">
        <dbReference type="Rhea" id="RHEA:19710"/>
    </physiologicalReaction>
</comment>
<evidence type="ECO:0000256" key="18">
    <source>
        <dbReference type="ARBA" id="ARBA00049561"/>
    </source>
</evidence>
<comment type="domain">
    <text evidence="19">The HXXXXD motif is essential for acyltransferase activity and may constitute the binding site for the phosphate moiety of the glycerol-3-phosphate.</text>
</comment>
<evidence type="ECO:0000259" key="21">
    <source>
        <dbReference type="SMART" id="SM00563"/>
    </source>
</evidence>
<comment type="catalytic activity">
    <reaction evidence="12">
        <text>1-(6Z,9Z,12Z-octadecatrienoyl)-sn-glycero-3-phosphate + (9Z)-octadecenoyl-CoA = (6Z,9Z,12Z)-octadecatrienoyl-2-(9Z)-octadecenoyl-sn-glycero-3-phosphate + CoA</text>
        <dbReference type="Rhea" id="RHEA:37179"/>
        <dbReference type="ChEBI" id="CHEBI:57287"/>
        <dbReference type="ChEBI" id="CHEBI:57387"/>
        <dbReference type="ChEBI" id="CHEBI:74581"/>
        <dbReference type="ChEBI" id="CHEBI:74582"/>
    </reaction>
    <physiologicalReaction direction="left-to-right" evidence="12">
        <dbReference type="Rhea" id="RHEA:37180"/>
    </physiologicalReaction>
</comment>
<feature type="signal peptide" evidence="20">
    <location>
        <begin position="1"/>
        <end position="19"/>
    </location>
</feature>
<evidence type="ECO:0000256" key="10">
    <source>
        <dbReference type="ARBA" id="ARBA00047525"/>
    </source>
</evidence>
<evidence type="ECO:0000256" key="1">
    <source>
        <dbReference type="ARBA" id="ARBA00000091"/>
    </source>
</evidence>
<keyword evidence="19" id="KW-1208">Phospholipid metabolism</keyword>
<comment type="catalytic activity">
    <reaction evidence="17">
        <text>1-eicosanoyl-sn-glycero-3-phosphate + (9Z)-octadecenoyl-CoA = 1-eicosanoyl-2-(9Z)-octadecenoyl-sn-glycero-3-phosphate + CoA</text>
        <dbReference type="Rhea" id="RHEA:37183"/>
        <dbReference type="ChEBI" id="CHEBI:57287"/>
        <dbReference type="ChEBI" id="CHEBI:57387"/>
        <dbReference type="ChEBI" id="CHEBI:74583"/>
        <dbReference type="ChEBI" id="CHEBI:74584"/>
    </reaction>
    <physiologicalReaction direction="left-to-right" evidence="17">
        <dbReference type="Rhea" id="RHEA:37184"/>
    </physiologicalReaction>
</comment>
<dbReference type="SUPFAM" id="SSF69593">
    <property type="entry name" value="Glycerol-3-phosphate (1)-acyltransferase"/>
    <property type="match status" value="1"/>
</dbReference>
<evidence type="ECO:0000256" key="20">
    <source>
        <dbReference type="SAM" id="SignalP"/>
    </source>
</evidence>
<evidence type="ECO:0000256" key="14">
    <source>
        <dbReference type="ARBA" id="ARBA00048956"/>
    </source>
</evidence>
<proteinExistence type="inferred from homology"/>
<feature type="chain" id="PRO_5040449571" description="1-acyl-sn-glycerol-3-phosphate acyltransferase" evidence="20">
    <location>
        <begin position="20"/>
        <end position="342"/>
    </location>
</feature>
<evidence type="ECO:0000256" key="9">
    <source>
        <dbReference type="ARBA" id="ARBA00023315"/>
    </source>
</evidence>
<evidence type="ECO:0000256" key="3">
    <source>
        <dbReference type="ARBA" id="ARBA00000816"/>
    </source>
</evidence>
<keyword evidence="20" id="KW-0732">Signal</keyword>
<accession>A0A9Q1AV15</accession>
<comment type="catalytic activity">
    <reaction evidence="18">
        <text>1-(9Z-octadecenoyl)-sn-glycero-3-phosphate + (9Z)-octadecenoyl-CoA = 1,2-di-(9Z-octadecenoyl)-sn-glycero-3-phosphate + CoA</text>
        <dbReference type="Rhea" id="RHEA:37131"/>
        <dbReference type="ChEBI" id="CHEBI:57287"/>
        <dbReference type="ChEBI" id="CHEBI:57387"/>
        <dbReference type="ChEBI" id="CHEBI:74544"/>
        <dbReference type="ChEBI" id="CHEBI:74546"/>
    </reaction>
    <physiologicalReaction direction="left-to-right" evidence="18">
        <dbReference type="Rhea" id="RHEA:37132"/>
    </physiologicalReaction>
</comment>
<gene>
    <name evidence="22" type="ORF">JRQ81_005167</name>
</gene>
<evidence type="ECO:0000313" key="22">
    <source>
        <dbReference type="EMBL" id="KAJ7313620.1"/>
    </source>
</evidence>
<evidence type="ECO:0000256" key="12">
    <source>
        <dbReference type="ARBA" id="ARBA00048105"/>
    </source>
</evidence>
<dbReference type="NCBIfam" id="TIGR00530">
    <property type="entry name" value="AGP_acyltrn"/>
    <property type="match status" value="1"/>
</dbReference>
<name>A0A9Q1AV15_9SAUR</name>
<keyword evidence="9 19" id="KW-0012">Acyltransferase</keyword>
<comment type="caution">
    <text evidence="22">The sequence shown here is derived from an EMBL/GenBank/DDBJ whole genome shotgun (WGS) entry which is preliminary data.</text>
</comment>
<dbReference type="SMART" id="SM00563">
    <property type="entry name" value="PlsC"/>
    <property type="match status" value="1"/>
</dbReference>
<keyword evidence="19" id="KW-0594">Phospholipid biosynthesis</keyword>
<keyword evidence="19" id="KW-0443">Lipid metabolism</keyword>
<keyword evidence="19" id="KW-0444">Lipid biosynthesis</keyword>
<evidence type="ECO:0000256" key="19">
    <source>
        <dbReference type="RuleBase" id="RU361267"/>
    </source>
</evidence>
<comment type="similarity">
    <text evidence="7 19">Belongs to the 1-acyl-sn-glycerol-3-phosphate acyltransferase family.</text>
</comment>
<dbReference type="InterPro" id="IPR004552">
    <property type="entry name" value="AGP_acyltrans"/>
</dbReference>
<feature type="domain" description="Phospholipid/glycerol acyltransferase" evidence="21">
    <location>
        <begin position="154"/>
        <end position="269"/>
    </location>
</feature>
<evidence type="ECO:0000256" key="5">
    <source>
        <dbReference type="ARBA" id="ARBA00004086"/>
    </source>
</evidence>
<comment type="catalytic activity">
    <reaction evidence="3">
        <text>1-(9Z-octadecenoyl)-sn-glycero-3-phosphate + hexadecanoyl-CoA = 1-(9Z)-octadecenoyl-2-hexadecanoyl-sn-glycero-3-phosphate + CoA</text>
        <dbReference type="Rhea" id="RHEA:37143"/>
        <dbReference type="ChEBI" id="CHEBI:57287"/>
        <dbReference type="ChEBI" id="CHEBI:57379"/>
        <dbReference type="ChEBI" id="CHEBI:74544"/>
        <dbReference type="ChEBI" id="CHEBI:74551"/>
    </reaction>
    <physiologicalReaction direction="left-to-right" evidence="3">
        <dbReference type="Rhea" id="RHEA:37144"/>
    </physiologicalReaction>
</comment>
<dbReference type="Proteomes" id="UP001142489">
    <property type="component" value="Unassembled WGS sequence"/>
</dbReference>
<evidence type="ECO:0000256" key="16">
    <source>
        <dbReference type="ARBA" id="ARBA00049345"/>
    </source>
</evidence>
<comment type="catalytic activity">
    <reaction evidence="1">
        <text>(11Z)-octadecenoyl-CoA + 1-(9Z-octadecenoyl)-sn-glycero-3-phosphate = 1-(9Z)-octadecenoyl-2-(11Z)-octadecenoyl-sn-glycero-3-phosphate + CoA</text>
        <dbReference type="Rhea" id="RHEA:37603"/>
        <dbReference type="ChEBI" id="CHEBI:57287"/>
        <dbReference type="ChEBI" id="CHEBI:74544"/>
        <dbReference type="ChEBI" id="CHEBI:75121"/>
        <dbReference type="ChEBI" id="CHEBI:75122"/>
    </reaction>
    <physiologicalReaction direction="left-to-right" evidence="1">
        <dbReference type="Rhea" id="RHEA:37604"/>
    </physiologicalReaction>
</comment>
<dbReference type="AlphaFoldDB" id="A0A9Q1AV15"/>
<dbReference type="PANTHER" id="PTHR10434">
    <property type="entry name" value="1-ACYL-SN-GLYCEROL-3-PHOSPHATE ACYLTRANSFERASE"/>
    <property type="match status" value="1"/>
</dbReference>
<evidence type="ECO:0000256" key="15">
    <source>
        <dbReference type="ARBA" id="ARBA00048973"/>
    </source>
</evidence>
<evidence type="ECO:0000256" key="8">
    <source>
        <dbReference type="ARBA" id="ARBA00022679"/>
    </source>
</evidence>
<dbReference type="Pfam" id="PF01553">
    <property type="entry name" value="Acyltransferase"/>
    <property type="match status" value="1"/>
</dbReference>
<evidence type="ECO:0000256" key="2">
    <source>
        <dbReference type="ARBA" id="ARBA00000300"/>
    </source>
</evidence>
<evidence type="ECO:0000256" key="11">
    <source>
        <dbReference type="ARBA" id="ARBA00047814"/>
    </source>
</evidence>
<comment type="function">
    <text evidence="5">Converts 1-acyl-sn-glycerol-3-phosphate (lysophosphatidic acid or LPA) into 1,2-diacyl-sn-glycerol-3-phosphate (phosphatidic acid or PA) by incorporating an acyl moiety at the sn-2 position of the glycerol backbone.</text>
</comment>
<comment type="catalytic activity">
    <reaction evidence="13">
        <text>1-(9Z,12Z,15Z)-octadecatrienoyl-sn-glycero-3-phosphate + (9Z)-octadecenoyl-CoA = 1-(9Z,12Z,15Z)-octadecatrienoyl-2-(9Z)-octadecenoyl-sn-glycero-3-phosphate + CoA</text>
        <dbReference type="Rhea" id="RHEA:37139"/>
        <dbReference type="ChEBI" id="CHEBI:57287"/>
        <dbReference type="ChEBI" id="CHEBI:57387"/>
        <dbReference type="ChEBI" id="CHEBI:74549"/>
        <dbReference type="ChEBI" id="CHEBI:74550"/>
    </reaction>
    <physiologicalReaction direction="left-to-right" evidence="13">
        <dbReference type="Rhea" id="RHEA:37140"/>
    </physiologicalReaction>
</comment>
<evidence type="ECO:0000313" key="23">
    <source>
        <dbReference type="Proteomes" id="UP001142489"/>
    </source>
</evidence>